<protein>
    <submittedName>
        <fullName evidence="1">Uncharacterized protein</fullName>
    </submittedName>
</protein>
<reference evidence="1 2" key="1">
    <citation type="journal article" date="2013" name="Curr. Biol.">
        <title>The Genome of the Foraminiferan Reticulomyxa filosa.</title>
        <authorList>
            <person name="Glockner G."/>
            <person name="Hulsmann N."/>
            <person name="Schleicher M."/>
            <person name="Noegel A.A."/>
            <person name="Eichinger L."/>
            <person name="Gallinger C."/>
            <person name="Pawlowski J."/>
            <person name="Sierra R."/>
            <person name="Euteneuer U."/>
            <person name="Pillet L."/>
            <person name="Moustafa A."/>
            <person name="Platzer M."/>
            <person name="Groth M."/>
            <person name="Szafranski K."/>
            <person name="Schliwa M."/>
        </authorList>
    </citation>
    <scope>NUCLEOTIDE SEQUENCE [LARGE SCALE GENOMIC DNA]</scope>
</reference>
<dbReference type="EMBL" id="ASPP01037492">
    <property type="protein sequence ID" value="ETO01748.1"/>
    <property type="molecule type" value="Genomic_DNA"/>
</dbReference>
<feature type="non-terminal residue" evidence="1">
    <location>
        <position position="1"/>
    </location>
</feature>
<dbReference type="AlphaFoldDB" id="X6LIF6"/>
<dbReference type="Proteomes" id="UP000023152">
    <property type="component" value="Unassembled WGS sequence"/>
</dbReference>
<accession>X6LIF6</accession>
<feature type="non-terminal residue" evidence="1">
    <location>
        <position position="178"/>
    </location>
</feature>
<sequence length="178" mass="20865">RKLVENLIIPDDEKKSVETPRVTRARVLLIDEVDVFFNKEFYGSCYSPAATLRHVAINKLIDYIWENRKSFLRLGVVQQSNEYKACCNALKGWDALLNEAIKNMLNDVRTFESHGYQVKQDSICYNVRYGYKTLFAYYHEHEQKKISDESFKNNISLSFRIGNFSYAEIPKTFYCIMG</sequence>
<proteinExistence type="predicted"/>
<evidence type="ECO:0000313" key="2">
    <source>
        <dbReference type="Proteomes" id="UP000023152"/>
    </source>
</evidence>
<evidence type="ECO:0000313" key="1">
    <source>
        <dbReference type="EMBL" id="ETO01748.1"/>
    </source>
</evidence>
<gene>
    <name evidence="1" type="ORF">RFI_35691</name>
</gene>
<name>X6LIF6_RETFI</name>
<keyword evidence="2" id="KW-1185">Reference proteome</keyword>
<organism evidence="1 2">
    <name type="scientific">Reticulomyxa filosa</name>
    <dbReference type="NCBI Taxonomy" id="46433"/>
    <lineage>
        <taxon>Eukaryota</taxon>
        <taxon>Sar</taxon>
        <taxon>Rhizaria</taxon>
        <taxon>Retaria</taxon>
        <taxon>Foraminifera</taxon>
        <taxon>Monothalamids</taxon>
        <taxon>Reticulomyxidae</taxon>
        <taxon>Reticulomyxa</taxon>
    </lineage>
</organism>
<dbReference type="OrthoDB" id="7614088at2759"/>
<comment type="caution">
    <text evidence="1">The sequence shown here is derived from an EMBL/GenBank/DDBJ whole genome shotgun (WGS) entry which is preliminary data.</text>
</comment>